<dbReference type="InterPro" id="IPR007138">
    <property type="entry name" value="ABM_dom"/>
</dbReference>
<dbReference type="SUPFAM" id="SSF54909">
    <property type="entry name" value="Dimeric alpha+beta barrel"/>
    <property type="match status" value="1"/>
</dbReference>
<dbReference type="RefSeq" id="WP_087081386.1">
    <property type="nucleotide sequence ID" value="NZ_CP020809.1"/>
</dbReference>
<evidence type="ECO:0000313" key="2">
    <source>
        <dbReference type="EMBL" id="ART73302.1"/>
    </source>
</evidence>
<protein>
    <submittedName>
        <fullName evidence="2">Antibiotic biosynthesis monooxygenase</fullName>
    </submittedName>
</protein>
<dbReference type="InterPro" id="IPR011008">
    <property type="entry name" value="Dimeric_a/b-barrel"/>
</dbReference>
<evidence type="ECO:0000259" key="1">
    <source>
        <dbReference type="Pfam" id="PF03992"/>
    </source>
</evidence>
<keyword evidence="2" id="KW-0503">Monooxygenase</keyword>
<sequence length="97" mass="10455">MVIVAGHIIVEPAQRASYLAGCVAVVEQARRTHGCIDFAISADLVDPRRINVYEQWTSQSAVEALRGDGPGDDQSAAMLSASVAEYDATVRRWLSHG</sequence>
<dbReference type="Pfam" id="PF03992">
    <property type="entry name" value="ABM"/>
    <property type="match status" value="1"/>
</dbReference>
<dbReference type="Gene3D" id="3.30.70.100">
    <property type="match status" value="1"/>
</dbReference>
<dbReference type="AlphaFoldDB" id="A0A1Y0CDU6"/>
<keyword evidence="3" id="KW-1185">Reference proteome</keyword>
<dbReference type="Proteomes" id="UP000195331">
    <property type="component" value="Chromosome"/>
</dbReference>
<gene>
    <name evidence="2" type="ORF">BTO20_00055</name>
</gene>
<dbReference type="OrthoDB" id="287932at2"/>
<name>A0A1Y0CDU6_9MYCO</name>
<accession>A0A1Y0CDU6</accession>
<dbReference type="KEGG" id="mdx:BTO20_00055"/>
<organism evidence="2 3">
    <name type="scientific">Mycobacterium dioxanotrophicus</name>
    <dbReference type="NCBI Taxonomy" id="482462"/>
    <lineage>
        <taxon>Bacteria</taxon>
        <taxon>Bacillati</taxon>
        <taxon>Actinomycetota</taxon>
        <taxon>Actinomycetes</taxon>
        <taxon>Mycobacteriales</taxon>
        <taxon>Mycobacteriaceae</taxon>
        <taxon>Mycobacterium</taxon>
    </lineage>
</organism>
<proteinExistence type="predicted"/>
<keyword evidence="2" id="KW-0560">Oxidoreductase</keyword>
<dbReference type="EMBL" id="CP020809">
    <property type="protein sequence ID" value="ART73302.1"/>
    <property type="molecule type" value="Genomic_DNA"/>
</dbReference>
<evidence type="ECO:0000313" key="3">
    <source>
        <dbReference type="Proteomes" id="UP000195331"/>
    </source>
</evidence>
<feature type="domain" description="ABM" evidence="1">
    <location>
        <begin position="1"/>
        <end position="64"/>
    </location>
</feature>
<dbReference type="GO" id="GO:0004497">
    <property type="term" value="F:monooxygenase activity"/>
    <property type="evidence" value="ECO:0007669"/>
    <property type="project" value="UniProtKB-KW"/>
</dbReference>
<reference evidence="2 3" key="1">
    <citation type="submission" date="2017-04" db="EMBL/GenBank/DDBJ databases">
        <title>Whole Genome Sequence of 1,4-Dioxane Degrading Bacterium Mycobacterium dioxanotrophicus PH-06.</title>
        <authorList>
            <person name="He Y."/>
        </authorList>
    </citation>
    <scope>NUCLEOTIDE SEQUENCE [LARGE SCALE GENOMIC DNA]</scope>
    <source>
        <strain evidence="2 3">PH-06</strain>
    </source>
</reference>